<evidence type="ECO:0000259" key="18">
    <source>
        <dbReference type="Pfam" id="PF22461"/>
    </source>
</evidence>
<feature type="domain" description="Soluble ligand binding" evidence="17">
    <location>
        <begin position="214"/>
        <end position="265"/>
    </location>
</feature>
<feature type="signal peptide" evidence="15">
    <location>
        <begin position="1"/>
        <end position="36"/>
    </location>
</feature>
<comment type="subcellular location">
    <subcellularLocation>
        <location evidence="1">Cell outer membrane</location>
        <topology evidence="1">Multi-pass membrane protein</topology>
    </subcellularLocation>
</comment>
<comment type="similarity">
    <text evidence="2">Belongs to the BexD/CtrA/VexA family.</text>
</comment>
<keyword evidence="14" id="KW-0449">Lipoprotein</keyword>
<evidence type="ECO:0000256" key="12">
    <source>
        <dbReference type="ARBA" id="ARBA00023139"/>
    </source>
</evidence>
<dbReference type="Pfam" id="PF10531">
    <property type="entry name" value="SLBB"/>
    <property type="match status" value="1"/>
</dbReference>
<keyword evidence="3" id="KW-0813">Transport</keyword>
<keyword evidence="7 15" id="KW-0732">Signal</keyword>
<keyword evidence="6" id="KW-0812">Transmembrane</keyword>
<feature type="domain" description="SLBB" evidence="18">
    <location>
        <begin position="129"/>
        <end position="209"/>
    </location>
</feature>
<evidence type="ECO:0000256" key="15">
    <source>
        <dbReference type="SAM" id="SignalP"/>
    </source>
</evidence>
<evidence type="ECO:0000256" key="1">
    <source>
        <dbReference type="ARBA" id="ARBA00004571"/>
    </source>
</evidence>
<evidence type="ECO:0000256" key="8">
    <source>
        <dbReference type="ARBA" id="ARBA00023047"/>
    </source>
</evidence>
<dbReference type="RefSeq" id="WP_341375932.1">
    <property type="nucleotide sequence ID" value="NZ_JBBUTF010000020.1"/>
</dbReference>
<dbReference type="Pfam" id="PF02563">
    <property type="entry name" value="Poly_export"/>
    <property type="match status" value="1"/>
</dbReference>
<dbReference type="InterPro" id="IPR003715">
    <property type="entry name" value="Poly_export_N"/>
</dbReference>
<keyword evidence="8" id="KW-0625">Polysaccharide transport</keyword>
<dbReference type="PANTHER" id="PTHR33619:SF3">
    <property type="entry name" value="POLYSACCHARIDE EXPORT PROTEIN GFCE-RELATED"/>
    <property type="match status" value="1"/>
</dbReference>
<evidence type="ECO:0000256" key="10">
    <source>
        <dbReference type="ARBA" id="ARBA00023114"/>
    </source>
</evidence>
<evidence type="ECO:0000256" key="4">
    <source>
        <dbReference type="ARBA" id="ARBA00022452"/>
    </source>
</evidence>
<dbReference type="NCBIfam" id="TIGR03028">
    <property type="entry name" value="EpsE"/>
    <property type="match status" value="1"/>
</dbReference>
<comment type="caution">
    <text evidence="19">The sequence shown here is derived from an EMBL/GenBank/DDBJ whole genome shotgun (WGS) entry which is preliminary data.</text>
</comment>
<evidence type="ECO:0000256" key="11">
    <source>
        <dbReference type="ARBA" id="ARBA00023136"/>
    </source>
</evidence>
<accession>A0ABU9BDZ6</accession>
<sequence>MTTSIKSLRLPRPVAALVAAALALPLVLAVPAPAQAQASATTRAAAATPEYRLGAGDVLRINVYQNQDLTLETRVTESGLVTYPLLGSLRLGGRSVTEAEKLIAEGLRNGNFVKQPQVSIVILQVRGNQASVLGYVNRPGRYPIEVADMRLSDFLAIAGGVQPAGSDMVVVTGTRDGQPFRREVDLPTMFAPGGAQQDMLVQHGDIIWVERQPMIYIYGEVQRPGAMRLERGMSLMQALATGGGLNQRGTERGIRVHRTGADGKTQVLTPAMDDRLRDGDVVYVRESIF</sequence>
<evidence type="ECO:0000259" key="17">
    <source>
        <dbReference type="Pfam" id="PF10531"/>
    </source>
</evidence>
<proteinExistence type="inferred from homology"/>
<dbReference type="EMBL" id="JBBUTF010000020">
    <property type="protein sequence ID" value="MEK8028147.1"/>
    <property type="molecule type" value="Genomic_DNA"/>
</dbReference>
<keyword evidence="20" id="KW-1185">Reference proteome</keyword>
<feature type="domain" description="Polysaccharide export protein N-terminal" evidence="16">
    <location>
        <begin position="46"/>
        <end position="122"/>
    </location>
</feature>
<dbReference type="PANTHER" id="PTHR33619">
    <property type="entry name" value="POLYSACCHARIDE EXPORT PROTEIN GFCE-RELATED"/>
    <property type="match status" value="1"/>
</dbReference>
<dbReference type="InterPro" id="IPR054765">
    <property type="entry name" value="SLBB_dom"/>
</dbReference>
<protein>
    <submittedName>
        <fullName evidence="19">Polysaccharide export protein EpsE</fullName>
    </submittedName>
</protein>
<evidence type="ECO:0000256" key="2">
    <source>
        <dbReference type="ARBA" id="ARBA00009450"/>
    </source>
</evidence>
<name>A0ABU9BDZ6_9BURK</name>
<evidence type="ECO:0000256" key="5">
    <source>
        <dbReference type="ARBA" id="ARBA00022597"/>
    </source>
</evidence>
<evidence type="ECO:0000256" key="13">
    <source>
        <dbReference type="ARBA" id="ARBA00023237"/>
    </source>
</evidence>
<keyword evidence="13" id="KW-0998">Cell outer membrane</keyword>
<dbReference type="Proteomes" id="UP001368500">
    <property type="component" value="Unassembled WGS sequence"/>
</dbReference>
<evidence type="ECO:0000256" key="7">
    <source>
        <dbReference type="ARBA" id="ARBA00022729"/>
    </source>
</evidence>
<evidence type="ECO:0000313" key="19">
    <source>
        <dbReference type="EMBL" id="MEK8028147.1"/>
    </source>
</evidence>
<keyword evidence="9" id="KW-0406">Ion transport</keyword>
<evidence type="ECO:0000259" key="16">
    <source>
        <dbReference type="Pfam" id="PF02563"/>
    </source>
</evidence>
<dbReference type="Gene3D" id="3.30.1950.10">
    <property type="entry name" value="wza like domain"/>
    <property type="match status" value="1"/>
</dbReference>
<evidence type="ECO:0000256" key="14">
    <source>
        <dbReference type="ARBA" id="ARBA00023288"/>
    </source>
</evidence>
<keyword evidence="10" id="KW-0626">Porin</keyword>
<dbReference type="Gene3D" id="3.10.560.10">
    <property type="entry name" value="Outer membrane lipoprotein wza domain like"/>
    <property type="match status" value="2"/>
</dbReference>
<keyword evidence="11" id="KW-0472">Membrane</keyword>
<reference evidence="19 20" key="1">
    <citation type="submission" date="2024-04" db="EMBL/GenBank/DDBJ databases">
        <title>Novel species of the genus Ideonella isolated from streams.</title>
        <authorList>
            <person name="Lu H."/>
        </authorList>
    </citation>
    <scope>NUCLEOTIDE SEQUENCE [LARGE SCALE GENOMIC DNA]</scope>
    <source>
        <strain evidence="19 20">BYS139W</strain>
    </source>
</reference>
<evidence type="ECO:0000256" key="6">
    <source>
        <dbReference type="ARBA" id="ARBA00022692"/>
    </source>
</evidence>
<evidence type="ECO:0000256" key="9">
    <source>
        <dbReference type="ARBA" id="ARBA00023065"/>
    </source>
</evidence>
<dbReference type="InterPro" id="IPR019554">
    <property type="entry name" value="Soluble_ligand-bd"/>
</dbReference>
<dbReference type="InterPro" id="IPR049712">
    <property type="entry name" value="Poly_export"/>
</dbReference>
<organism evidence="19 20">
    <name type="scientific">Pseudaquabacterium rugosum</name>
    <dbReference type="NCBI Taxonomy" id="2984194"/>
    <lineage>
        <taxon>Bacteria</taxon>
        <taxon>Pseudomonadati</taxon>
        <taxon>Pseudomonadota</taxon>
        <taxon>Betaproteobacteria</taxon>
        <taxon>Burkholderiales</taxon>
        <taxon>Sphaerotilaceae</taxon>
        <taxon>Pseudaquabacterium</taxon>
    </lineage>
</organism>
<feature type="chain" id="PRO_5046985365" evidence="15">
    <location>
        <begin position="37"/>
        <end position="289"/>
    </location>
</feature>
<dbReference type="InterPro" id="IPR017478">
    <property type="entry name" value="Polysacc_export_EpsE"/>
</dbReference>
<gene>
    <name evidence="19" type="primary">epsE</name>
    <name evidence="19" type="ORF">AACH11_19470</name>
</gene>
<evidence type="ECO:0000256" key="3">
    <source>
        <dbReference type="ARBA" id="ARBA00022448"/>
    </source>
</evidence>
<keyword evidence="5" id="KW-0762">Sugar transport</keyword>
<keyword evidence="12" id="KW-0564">Palmitate</keyword>
<keyword evidence="4" id="KW-1134">Transmembrane beta strand</keyword>
<evidence type="ECO:0000313" key="20">
    <source>
        <dbReference type="Proteomes" id="UP001368500"/>
    </source>
</evidence>
<dbReference type="Pfam" id="PF22461">
    <property type="entry name" value="SLBB_2"/>
    <property type="match status" value="1"/>
</dbReference>